<dbReference type="Pfam" id="PF01381">
    <property type="entry name" value="HTH_3"/>
    <property type="match status" value="1"/>
</dbReference>
<evidence type="ECO:0000313" key="3">
    <source>
        <dbReference type="Proteomes" id="UP000280792"/>
    </source>
</evidence>
<dbReference type="SMART" id="SM00530">
    <property type="entry name" value="HTH_XRE"/>
    <property type="match status" value="1"/>
</dbReference>
<reference evidence="2 3" key="1">
    <citation type="submission" date="2018-08" db="EMBL/GenBank/DDBJ databases">
        <authorList>
            <person name="Khan S.A."/>
        </authorList>
    </citation>
    <scope>NUCLEOTIDE SEQUENCE [LARGE SCALE GENOMIC DNA]</scope>
    <source>
        <strain evidence="2 3">GTF-13</strain>
    </source>
</reference>
<dbReference type="InterPro" id="IPR010982">
    <property type="entry name" value="Lambda_DNA-bd_dom_sf"/>
</dbReference>
<dbReference type="GO" id="GO:0003677">
    <property type="term" value="F:DNA binding"/>
    <property type="evidence" value="ECO:0007669"/>
    <property type="project" value="InterPro"/>
</dbReference>
<dbReference type="Gene3D" id="1.10.260.40">
    <property type="entry name" value="lambda repressor-like DNA-binding domains"/>
    <property type="match status" value="1"/>
</dbReference>
<comment type="caution">
    <text evidence="2">The sequence shown here is derived from an EMBL/GenBank/DDBJ whole genome shotgun (WGS) entry which is preliminary data.</text>
</comment>
<dbReference type="SUPFAM" id="SSF47413">
    <property type="entry name" value="lambda repressor-like DNA-binding domains"/>
    <property type="match status" value="1"/>
</dbReference>
<dbReference type="EMBL" id="QWEZ01000002">
    <property type="protein sequence ID" value="RRJ82608.1"/>
    <property type="molecule type" value="Genomic_DNA"/>
</dbReference>
<dbReference type="InterPro" id="IPR001387">
    <property type="entry name" value="Cro/C1-type_HTH"/>
</dbReference>
<gene>
    <name evidence="2" type="ORF">D0544_12135</name>
</gene>
<evidence type="ECO:0000313" key="2">
    <source>
        <dbReference type="EMBL" id="RRJ82608.1"/>
    </source>
</evidence>
<dbReference type="CDD" id="cd00093">
    <property type="entry name" value="HTH_XRE"/>
    <property type="match status" value="1"/>
</dbReference>
<name>A0A3P3VL56_9GAMM</name>
<accession>A0A3P3VL56</accession>
<keyword evidence="3" id="KW-1185">Reference proteome</keyword>
<reference evidence="2 3" key="2">
    <citation type="submission" date="2018-12" db="EMBL/GenBank/DDBJ databases">
        <title>Simiduia agarivorans gen. nov., sp. nov., a marine, agarolytic bacterium isolated from shallow coastal water from Keelung, Taiwan.</title>
        <authorList>
            <person name="Shieh W.Y."/>
        </authorList>
    </citation>
    <scope>NUCLEOTIDE SEQUENCE [LARGE SCALE GENOMIC DNA]</scope>
    <source>
        <strain evidence="2 3">GTF-13</strain>
    </source>
</reference>
<sequence length="100" mass="11222">MHGSLLEQIKKRRKSRGLRQEDLALSIGMSRQQFQRTEAGGNPRLDTLELIAAGLQCELLLVPRPLVDAVGQLERGELIYETVEDPWGEFLADCEDDDDG</sequence>
<feature type="domain" description="HTH cro/C1-type" evidence="1">
    <location>
        <begin position="9"/>
        <end position="62"/>
    </location>
</feature>
<evidence type="ECO:0000259" key="1">
    <source>
        <dbReference type="PROSITE" id="PS50943"/>
    </source>
</evidence>
<dbReference type="Proteomes" id="UP000280792">
    <property type="component" value="Unassembled WGS sequence"/>
</dbReference>
<proteinExistence type="predicted"/>
<dbReference type="AlphaFoldDB" id="A0A3P3VL56"/>
<dbReference type="PROSITE" id="PS50943">
    <property type="entry name" value="HTH_CROC1"/>
    <property type="match status" value="1"/>
</dbReference>
<dbReference type="RefSeq" id="WP_125016499.1">
    <property type="nucleotide sequence ID" value="NZ_QWEZ01000002.1"/>
</dbReference>
<organism evidence="2 3">
    <name type="scientific">Aestuariirhabdus litorea</name>
    <dbReference type="NCBI Taxonomy" id="2528527"/>
    <lineage>
        <taxon>Bacteria</taxon>
        <taxon>Pseudomonadati</taxon>
        <taxon>Pseudomonadota</taxon>
        <taxon>Gammaproteobacteria</taxon>
        <taxon>Oceanospirillales</taxon>
        <taxon>Aestuariirhabdaceae</taxon>
        <taxon>Aestuariirhabdus</taxon>
    </lineage>
</organism>
<protein>
    <submittedName>
        <fullName evidence="2">Helix-turn-helix domain-containing protein</fullName>
    </submittedName>
</protein>